<reference evidence="1" key="1">
    <citation type="journal article" date="2011" name="Genome Biol.">
        <title>The draft genome of the carcinogenic human liver fluke Clonorchis sinensis.</title>
        <authorList>
            <person name="Wang X."/>
            <person name="Chen W."/>
            <person name="Huang Y."/>
            <person name="Sun J."/>
            <person name="Men J."/>
            <person name="Liu H."/>
            <person name="Luo F."/>
            <person name="Guo L."/>
            <person name="Lv X."/>
            <person name="Deng C."/>
            <person name="Zhou C."/>
            <person name="Fan Y."/>
            <person name="Li X."/>
            <person name="Huang L."/>
            <person name="Hu Y."/>
            <person name="Liang C."/>
            <person name="Hu X."/>
            <person name="Xu J."/>
            <person name="Yu X."/>
        </authorList>
    </citation>
    <scope>NUCLEOTIDE SEQUENCE [LARGE SCALE GENOMIC DNA]</scope>
    <source>
        <strain evidence="1">Henan</strain>
    </source>
</reference>
<dbReference type="EMBL" id="DF142957">
    <property type="protein sequence ID" value="GAA49413.1"/>
    <property type="molecule type" value="Genomic_DNA"/>
</dbReference>
<sequence length="180" mass="19860">MPPGIGDIAQYGIQKEAETASDFWKVQFPTNSKTPVGYEPKFPLPSRKNKCDCFILIAGAWNNIPSTVVHIASKAHRKRLNDKNKPGQESLGDVRDPVYQLEGCVFFGSTGVRGRTIYGISSDLSRTVNWISMWSCNDGLVSNQILLVARKRDNPVDGCLKISAVQGPYVRTISAHDAHL</sequence>
<name>G7Y8X8_CLOSI</name>
<gene>
    <name evidence="1" type="ORF">CLF_103029</name>
</gene>
<accession>G7Y8X8</accession>
<evidence type="ECO:0000313" key="2">
    <source>
        <dbReference type="Proteomes" id="UP000008909"/>
    </source>
</evidence>
<proteinExistence type="predicted"/>
<evidence type="ECO:0000313" key="1">
    <source>
        <dbReference type="EMBL" id="GAA49413.1"/>
    </source>
</evidence>
<dbReference type="Proteomes" id="UP000008909">
    <property type="component" value="Unassembled WGS sequence"/>
</dbReference>
<dbReference type="AlphaFoldDB" id="G7Y8X8"/>
<keyword evidence="2" id="KW-1185">Reference proteome</keyword>
<reference key="2">
    <citation type="submission" date="2011-10" db="EMBL/GenBank/DDBJ databases">
        <title>The genome and transcriptome sequence of Clonorchis sinensis provide insights into the carcinogenic liver fluke.</title>
        <authorList>
            <person name="Wang X."/>
            <person name="Huang Y."/>
            <person name="Chen W."/>
            <person name="Liu H."/>
            <person name="Guo L."/>
            <person name="Chen Y."/>
            <person name="Luo F."/>
            <person name="Zhou W."/>
            <person name="Sun J."/>
            <person name="Mao Q."/>
            <person name="Liang P."/>
            <person name="Zhou C."/>
            <person name="Tian Y."/>
            <person name="Men J."/>
            <person name="Lv X."/>
            <person name="Huang L."/>
            <person name="Zhou J."/>
            <person name="Hu Y."/>
            <person name="Li R."/>
            <person name="Zhang F."/>
            <person name="Lei H."/>
            <person name="Li X."/>
            <person name="Hu X."/>
            <person name="Liang C."/>
            <person name="Xu J."/>
            <person name="Wu Z."/>
            <person name="Yu X."/>
        </authorList>
    </citation>
    <scope>NUCLEOTIDE SEQUENCE</scope>
    <source>
        <strain>Henan</strain>
    </source>
</reference>
<protein>
    <submittedName>
        <fullName evidence="1">Uncharacterized protein</fullName>
    </submittedName>
</protein>
<organism evidence="1 2">
    <name type="scientific">Clonorchis sinensis</name>
    <name type="common">Chinese liver fluke</name>
    <dbReference type="NCBI Taxonomy" id="79923"/>
    <lineage>
        <taxon>Eukaryota</taxon>
        <taxon>Metazoa</taxon>
        <taxon>Spiralia</taxon>
        <taxon>Lophotrochozoa</taxon>
        <taxon>Platyhelminthes</taxon>
        <taxon>Trematoda</taxon>
        <taxon>Digenea</taxon>
        <taxon>Opisthorchiida</taxon>
        <taxon>Opisthorchiata</taxon>
        <taxon>Opisthorchiidae</taxon>
        <taxon>Clonorchis</taxon>
    </lineage>
</organism>